<reference evidence="5" key="1">
    <citation type="submission" date="2016-09" db="EMBL/GenBank/DDBJ databases">
        <authorList>
            <person name="Hebert L."/>
            <person name="Moumen B."/>
        </authorList>
    </citation>
    <scope>NUCLEOTIDE SEQUENCE [LARGE SCALE GENOMIC DNA]</scope>
    <source>
        <strain evidence="5">OVI</strain>
    </source>
</reference>
<keyword evidence="2" id="KW-0999">Mitochondrion inner membrane</keyword>
<evidence type="ECO:0000313" key="6">
    <source>
        <dbReference type="Proteomes" id="UP000195570"/>
    </source>
</evidence>
<dbReference type="AlphaFoldDB" id="A0A1G4IK31"/>
<dbReference type="GeneID" id="92378242"/>
<dbReference type="GO" id="GO:0005744">
    <property type="term" value="C:TIM23 mitochondrial import inner membrane translocase complex"/>
    <property type="evidence" value="ECO:0007669"/>
    <property type="project" value="InterPro"/>
</dbReference>
<evidence type="ECO:0000256" key="3">
    <source>
        <dbReference type="ARBA" id="ARBA00023128"/>
    </source>
</evidence>
<dbReference type="VEuPathDB" id="TriTrypDB:TEOVI_000430200"/>
<evidence type="ECO:0000313" key="5">
    <source>
        <dbReference type="EMBL" id="SCU72724.1"/>
    </source>
</evidence>
<dbReference type="Proteomes" id="UP000195570">
    <property type="component" value="Unassembled WGS sequence"/>
</dbReference>
<accession>A0A1G4IK31</accession>
<keyword evidence="4" id="KW-0472">Membrane</keyword>
<dbReference type="PANTHER" id="PTHR12388:SF0">
    <property type="entry name" value="MITOCHONDRIAL IMPORT INNER MEMBRANE TRANSLOCASE SUBUNIT TIM16"/>
    <property type="match status" value="1"/>
</dbReference>
<proteinExistence type="predicted"/>
<keyword evidence="3" id="KW-0496">Mitochondrion</keyword>
<sequence>MRRIMSPRVMCEVKFGSRPAPLACSRMFFIPPQLAKLIVTSGLLIVKAFLVAHQQEAKRLREEEEKEGHSATNAQVGTGSAALMTSSEALQILGLQPNMSVPLTAESDRQLAAVRFEHLFAIATRCKNVFLQGKLSGAYRVCVDPEWDLKDEVKDSHGNSRGNDAMW</sequence>
<keyword evidence="6" id="KW-1185">Reference proteome</keyword>
<protein>
    <submittedName>
        <fullName evidence="5">Uncharacterized protein</fullName>
    </submittedName>
</protein>
<gene>
    <name evidence="5" type="ORF">TEOVI_000430200</name>
</gene>
<organism evidence="5 6">
    <name type="scientific">Trypanosoma equiperdum</name>
    <dbReference type="NCBI Taxonomy" id="5694"/>
    <lineage>
        <taxon>Eukaryota</taxon>
        <taxon>Discoba</taxon>
        <taxon>Euglenozoa</taxon>
        <taxon>Kinetoplastea</taxon>
        <taxon>Metakinetoplastina</taxon>
        <taxon>Trypanosomatida</taxon>
        <taxon>Trypanosomatidae</taxon>
        <taxon>Trypanosoma</taxon>
    </lineage>
</organism>
<evidence type="ECO:0000256" key="1">
    <source>
        <dbReference type="ARBA" id="ARBA00004273"/>
    </source>
</evidence>
<name>A0A1G4IK31_TRYEQ</name>
<evidence type="ECO:0000256" key="4">
    <source>
        <dbReference type="ARBA" id="ARBA00023136"/>
    </source>
</evidence>
<dbReference type="PANTHER" id="PTHR12388">
    <property type="entry name" value="MITOCHONDRIA ASSOCIATED GRANULOCYTE MACROPHAGE CSF SIGNALING MOLECULE"/>
    <property type="match status" value="1"/>
</dbReference>
<comment type="caution">
    <text evidence="5">The sequence shown here is derived from an EMBL/GenBank/DDBJ whole genome shotgun (WGS) entry which is preliminary data.</text>
</comment>
<evidence type="ECO:0000256" key="2">
    <source>
        <dbReference type="ARBA" id="ARBA00022792"/>
    </source>
</evidence>
<dbReference type="EMBL" id="CZPT02001907">
    <property type="protein sequence ID" value="SCU72724.1"/>
    <property type="molecule type" value="Genomic_DNA"/>
</dbReference>
<dbReference type="RefSeq" id="XP_067083188.1">
    <property type="nucleotide sequence ID" value="XM_067227087.1"/>
</dbReference>
<dbReference type="GO" id="GO:0030150">
    <property type="term" value="P:protein import into mitochondrial matrix"/>
    <property type="evidence" value="ECO:0007669"/>
    <property type="project" value="InterPro"/>
</dbReference>
<comment type="subcellular location">
    <subcellularLocation>
        <location evidence="1">Mitochondrion inner membrane</location>
    </subcellularLocation>
</comment>
<dbReference type="InterPro" id="IPR005341">
    <property type="entry name" value="Tim16"/>
</dbReference>